<proteinExistence type="predicted"/>
<name>A0AC35GEV9_9BILA</name>
<dbReference type="WBParaSite" id="PS1159_v2.g450.t1">
    <property type="protein sequence ID" value="PS1159_v2.g450.t1"/>
    <property type="gene ID" value="PS1159_v2.g450"/>
</dbReference>
<evidence type="ECO:0000313" key="2">
    <source>
        <dbReference type="WBParaSite" id="PS1159_v2.g450.t1"/>
    </source>
</evidence>
<accession>A0AC35GEV9</accession>
<protein>
    <submittedName>
        <fullName evidence="2">Uncharacterized protein</fullName>
    </submittedName>
</protein>
<evidence type="ECO:0000313" key="1">
    <source>
        <dbReference type="Proteomes" id="UP000887580"/>
    </source>
</evidence>
<sequence length="291" mass="31719">MLGLFFFSRVCRASRQSIIKGGRQQQSPAASRNITTFNSQLITTFEKMFIVSKPNLLPSFAGLSAMMKIDGCEAIASSTAALDYFEDELRGGDYSDEIDIIAKLSSSPINSRSPSGSSSCGGLKRTVSTIQAGTSITSTTTADSACSHSTPNHKCIVEARQIEIDVASLTSDDFWLCISSPNGESSGKMRFEKYGKTQRFSPRADGCGHGFWIIEIFVRNSDGKTFTKKSETKEYLDGVGSLFFTVNENYNLKLASQEFLRLPSACNSCTSQIKKPEKSSAGGLIRSAKFW</sequence>
<reference evidence="2" key="1">
    <citation type="submission" date="2022-11" db="UniProtKB">
        <authorList>
            <consortium name="WormBaseParasite"/>
        </authorList>
    </citation>
    <scope>IDENTIFICATION</scope>
</reference>
<organism evidence="1 2">
    <name type="scientific">Panagrolaimus sp. PS1159</name>
    <dbReference type="NCBI Taxonomy" id="55785"/>
    <lineage>
        <taxon>Eukaryota</taxon>
        <taxon>Metazoa</taxon>
        <taxon>Ecdysozoa</taxon>
        <taxon>Nematoda</taxon>
        <taxon>Chromadorea</taxon>
        <taxon>Rhabditida</taxon>
        <taxon>Tylenchina</taxon>
        <taxon>Panagrolaimomorpha</taxon>
        <taxon>Panagrolaimoidea</taxon>
        <taxon>Panagrolaimidae</taxon>
        <taxon>Panagrolaimus</taxon>
    </lineage>
</organism>
<dbReference type="Proteomes" id="UP000887580">
    <property type="component" value="Unplaced"/>
</dbReference>